<dbReference type="EMBL" id="CP074617">
    <property type="protein sequence ID" value="QVP94755.1"/>
    <property type="molecule type" value="Genomic_DNA"/>
</dbReference>
<dbReference type="Gene3D" id="6.10.250.600">
    <property type="match status" value="1"/>
</dbReference>
<dbReference type="Pfam" id="PF18158">
    <property type="entry name" value="AidB_N"/>
    <property type="match status" value="1"/>
</dbReference>
<dbReference type="RefSeq" id="WP_023893111.1">
    <property type="nucleotide sequence ID" value="NZ_NBQE01000007.1"/>
</dbReference>
<dbReference type="SUPFAM" id="SSF56645">
    <property type="entry name" value="Acyl-CoA dehydrogenase NM domain-like"/>
    <property type="match status" value="2"/>
</dbReference>
<dbReference type="AlphaFoldDB" id="A0A8E6NC71"/>
<evidence type="ECO:0000256" key="2">
    <source>
        <dbReference type="ARBA" id="ARBA00009347"/>
    </source>
</evidence>
<dbReference type="PANTHER" id="PTHR42707:SF3">
    <property type="entry name" value="ACYL-COA DEHYDROGENASE AIDB-RELATED"/>
    <property type="match status" value="1"/>
</dbReference>
<gene>
    <name evidence="8" type="ORF">CAC59_21000</name>
</gene>
<keyword evidence="3" id="KW-0285">Flavoprotein</keyword>
<protein>
    <submittedName>
        <fullName evidence="8">Isovaleryl-CoA dehydrogenase</fullName>
        <ecNumber evidence="8">1.3.8.4</ecNumber>
    </submittedName>
</protein>
<dbReference type="InterPro" id="IPR046373">
    <property type="entry name" value="Acyl-CoA_Oxase/DH_mid-dom_sf"/>
</dbReference>
<evidence type="ECO:0000256" key="4">
    <source>
        <dbReference type="ARBA" id="ARBA00022827"/>
    </source>
</evidence>
<dbReference type="SUPFAM" id="SSF47203">
    <property type="entry name" value="Acyl-CoA dehydrogenase C-terminal domain-like"/>
    <property type="match status" value="2"/>
</dbReference>
<accession>A0A8E6NC71</accession>
<dbReference type="GO" id="GO:0008470">
    <property type="term" value="F:3-methylbutanoyl-CoA dehydrogenase activity"/>
    <property type="evidence" value="ECO:0007669"/>
    <property type="project" value="UniProtKB-EC"/>
</dbReference>
<dbReference type="PROSITE" id="PS00072">
    <property type="entry name" value="ACYL_COA_DH_1"/>
    <property type="match status" value="1"/>
</dbReference>
<evidence type="ECO:0000256" key="1">
    <source>
        <dbReference type="ARBA" id="ARBA00001974"/>
    </source>
</evidence>
<evidence type="ECO:0000259" key="5">
    <source>
        <dbReference type="Pfam" id="PF00441"/>
    </source>
</evidence>
<comment type="cofactor">
    <cofactor evidence="1">
        <name>FAD</name>
        <dbReference type="ChEBI" id="CHEBI:57692"/>
    </cofactor>
</comment>
<dbReference type="Gene3D" id="2.40.110.10">
    <property type="entry name" value="Butyryl-CoA Dehydrogenase, subunit A, domain 2"/>
    <property type="match status" value="1"/>
</dbReference>
<dbReference type="Gene3D" id="1.20.140.10">
    <property type="entry name" value="Butyryl-CoA Dehydrogenase, subunit A, domain 3"/>
    <property type="match status" value="2"/>
</dbReference>
<dbReference type="NCBIfam" id="NF008594">
    <property type="entry name" value="PRK11561.1"/>
    <property type="match status" value="2"/>
</dbReference>
<dbReference type="InterPro" id="IPR036250">
    <property type="entry name" value="AcylCo_DH-like_C"/>
</dbReference>
<dbReference type="InterPro" id="IPR041504">
    <property type="entry name" value="AidB_N"/>
</dbReference>
<dbReference type="InterPro" id="IPR052904">
    <property type="entry name" value="Acyl-CoA_dehydrogenase-like"/>
</dbReference>
<sequence>MSWQTHTVFNQPAPLNNSNLFLSDGALCEAVSREGAGWDSDLLASIGQQLGTAESLELGRLANAHPPELLRYDPQGQRLDDVRFHPAWHLLMQGLCANRVHNLAWEEEARAGSFVARAARFVLHAQVEAGTLCPVTMTFAATPLLLQMLPATFHDWLAPLRSDRYDSHLLPGGQKRGLLIGMGMTEKQGGSDVLSNTTHAERLADDSYRLVGHKWFFSVPQSDAHLVLAQAKGGLSCFFVPRFLPDGQRNSVRLERLKDKLGNRSNASAEVEFQDAIGWRLGEEGEGIRHILKMGGMTRLDCALGSHGLMRRAFSVAIYHAHQRQAFGKPLIDQPLMRQTLSRMALCLEGQTALLFRLARAWEQRREAKEALWARLFTPAAKFAICKLGIPFVAEAMEVLGGMGYCEESELPRLYREDSYRLVGHKWFFSVPQSDAHLVLAQAKGGLSCFFVPRFLPDGQRNSVRLERLKDKLGNRSNASAEVEFQDAIGWRLGEEGEGIRHILKMGGMTRLDCALGSHGLMRRAFSVAIYHAHQRQAFGKPLIDQPLMRQTLSRMALCLEGQTALLFRLARAWEQRREAKEALWARLFTPAAKFAICKLGIPFVAEAMEVLGGMGYCEESELPRLYREMPVNSIWEGSGNIMCLDVLRVLTKQHGVYDVLSEAFAEVKGQDRHYDRAVRQLQQRLRKPDEAMGREITQQLFLLGCGAEMLRHASPPLAQAWCQMMLDTRGEMPLPAQVQNDLLLRATGGLR</sequence>
<comment type="similarity">
    <text evidence="2">Belongs to the acyl-CoA dehydrogenase family.</text>
</comment>
<dbReference type="InterPro" id="IPR009075">
    <property type="entry name" value="AcylCo_DH/oxidase_C"/>
</dbReference>
<reference evidence="8" key="1">
    <citation type="submission" date="2018-07" db="EMBL/GenBank/DDBJ databases">
        <authorList>
            <consortium name="GenomeTrakr network: Whole genome sequencing for foodborne pathogen traceback"/>
        </authorList>
    </citation>
    <scope>NUCLEOTIDE SEQUENCE</scope>
    <source>
        <strain evidence="8">SGSC 2190</strain>
    </source>
</reference>
<evidence type="ECO:0000259" key="6">
    <source>
        <dbReference type="Pfam" id="PF02770"/>
    </source>
</evidence>
<dbReference type="PANTHER" id="PTHR42707">
    <property type="entry name" value="ACYL-COA DEHYDROGENASE"/>
    <property type="match status" value="1"/>
</dbReference>
<dbReference type="EC" id="1.3.8.4" evidence="8"/>
<evidence type="ECO:0000256" key="3">
    <source>
        <dbReference type="ARBA" id="ARBA00022630"/>
    </source>
</evidence>
<dbReference type="Pfam" id="PF02770">
    <property type="entry name" value="Acyl-CoA_dh_M"/>
    <property type="match status" value="1"/>
</dbReference>
<dbReference type="Pfam" id="PF00441">
    <property type="entry name" value="Acyl-CoA_dh_1"/>
    <property type="match status" value="2"/>
</dbReference>
<evidence type="ECO:0000313" key="8">
    <source>
        <dbReference type="EMBL" id="QVP94755.1"/>
    </source>
</evidence>
<feature type="domain" description="Acyl-CoA oxidase/dehydrogenase middle" evidence="6">
    <location>
        <begin position="182"/>
        <end position="275"/>
    </location>
</feature>
<name>A0A8E6NC71_SALTM</name>
<dbReference type="InterPro" id="IPR006091">
    <property type="entry name" value="Acyl-CoA_Oxase/DH_mid-dom"/>
</dbReference>
<organism evidence="8">
    <name type="scientific">Salmonella typhimurium</name>
    <dbReference type="NCBI Taxonomy" id="90371"/>
    <lineage>
        <taxon>Bacteria</taxon>
        <taxon>Pseudomonadati</taxon>
        <taxon>Pseudomonadota</taxon>
        <taxon>Gammaproteobacteria</taxon>
        <taxon>Enterobacterales</taxon>
        <taxon>Enterobacteriaceae</taxon>
        <taxon>Salmonella</taxon>
    </lineage>
</organism>
<keyword evidence="4" id="KW-0274">FAD</keyword>
<dbReference type="InterPro" id="IPR006089">
    <property type="entry name" value="Acyl-CoA_DH_CS"/>
</dbReference>
<dbReference type="InterPro" id="IPR009100">
    <property type="entry name" value="AcylCoA_DH/oxidase_NM_dom_sf"/>
</dbReference>
<dbReference type="PROSITE" id="PS00073">
    <property type="entry name" value="ACYL_COA_DH_2"/>
    <property type="match status" value="2"/>
</dbReference>
<dbReference type="Gene3D" id="2.40.110.20">
    <property type="match status" value="1"/>
</dbReference>
<evidence type="ECO:0000259" key="7">
    <source>
        <dbReference type="Pfam" id="PF18158"/>
    </source>
</evidence>
<keyword evidence="8" id="KW-0560">Oxidoreductase</keyword>
<feature type="domain" description="Adaptive response protein AidB N-terminal" evidence="7">
    <location>
        <begin position="10"/>
        <end position="167"/>
    </location>
</feature>
<reference evidence="8" key="2">
    <citation type="submission" date="2021-05" db="EMBL/GenBank/DDBJ databases">
        <title>Whole genome PacBio Sequel sequence of Salmonella enterica subsp. enterica.</title>
        <authorList>
            <person name="Hoffmann M."/>
            <person name="Balkey M."/>
            <person name="Luo Y."/>
        </authorList>
    </citation>
    <scope>NUCLEOTIDE SEQUENCE</scope>
    <source>
        <strain evidence="8">SGSC 2190</strain>
    </source>
</reference>
<proteinExistence type="inferred from homology"/>
<feature type="domain" description="Acyl-CoA dehydrogenase/oxidase C-terminal" evidence="5">
    <location>
        <begin position="497"/>
        <end position="651"/>
    </location>
</feature>
<feature type="domain" description="Acyl-CoA dehydrogenase/oxidase C-terminal" evidence="5">
    <location>
        <begin position="285"/>
        <end position="417"/>
    </location>
</feature>